<evidence type="ECO:0000256" key="3">
    <source>
        <dbReference type="SAM" id="Coils"/>
    </source>
</evidence>
<comment type="caution">
    <text evidence="4">The sequence shown here is derived from an EMBL/GenBank/DDBJ whole genome shotgun (WGS) entry which is preliminary data.</text>
</comment>
<gene>
    <name evidence="4" type="ORF">V5O48_016282</name>
</gene>
<evidence type="ECO:0000313" key="4">
    <source>
        <dbReference type="EMBL" id="KAL0565739.1"/>
    </source>
</evidence>
<dbReference type="InterPro" id="IPR008949">
    <property type="entry name" value="Isoprenoid_synthase_dom_sf"/>
</dbReference>
<dbReference type="InterPro" id="IPR024652">
    <property type="entry name" value="Trichodiene_synth"/>
</dbReference>
<reference evidence="4 5" key="1">
    <citation type="submission" date="2024-02" db="EMBL/GenBank/DDBJ databases">
        <title>A draft genome for the cacao thread blight pathogen Marasmius crinis-equi.</title>
        <authorList>
            <person name="Cohen S.P."/>
            <person name="Baruah I.K."/>
            <person name="Amoako-Attah I."/>
            <person name="Bukari Y."/>
            <person name="Meinhardt L.W."/>
            <person name="Bailey B.A."/>
        </authorList>
    </citation>
    <scope>NUCLEOTIDE SEQUENCE [LARGE SCALE GENOMIC DNA]</scope>
    <source>
        <strain evidence="4 5">GH-76</strain>
    </source>
</reference>
<evidence type="ECO:0008006" key="6">
    <source>
        <dbReference type="Google" id="ProtNLM"/>
    </source>
</evidence>
<dbReference type="Gene3D" id="1.10.600.10">
    <property type="entry name" value="Farnesyl Diphosphate Synthase"/>
    <property type="match status" value="1"/>
</dbReference>
<dbReference type="Proteomes" id="UP001465976">
    <property type="component" value="Unassembled WGS sequence"/>
</dbReference>
<sequence>MAQTCQTQDRDTSRLTSKADLPLIGRIINSLLDKCAIPFDVLPFDQELYNTCKEILSSDFLLPPSVYPLFEKPLSVGVSSASTSYSHLPYRTQVYIAAYTGCATMLEDIFQTDPERMAGFNERFVEGLPQNHPILELFAKLLLATPKYYGRIQSNLIITSTLNFVTSLSIDLEIPRITEVSEFASFASYCRSMSGSSIAFATFIFTEDVPLATYVTCLTHMGTYINGMNDVLSFYKEELNAEEDNYASILAKGTSTTKYDVIQRLADDVAEADERILKALNGHQLAMDGWKSFRSGCVYFHTSCPRYKLNDIFGRKDLK</sequence>
<organism evidence="4 5">
    <name type="scientific">Marasmius crinis-equi</name>
    <dbReference type="NCBI Taxonomy" id="585013"/>
    <lineage>
        <taxon>Eukaryota</taxon>
        <taxon>Fungi</taxon>
        <taxon>Dikarya</taxon>
        <taxon>Basidiomycota</taxon>
        <taxon>Agaricomycotina</taxon>
        <taxon>Agaricomycetes</taxon>
        <taxon>Agaricomycetidae</taxon>
        <taxon>Agaricales</taxon>
        <taxon>Marasmiineae</taxon>
        <taxon>Marasmiaceae</taxon>
        <taxon>Marasmius</taxon>
    </lineage>
</organism>
<dbReference type="SUPFAM" id="SSF48576">
    <property type="entry name" value="Terpenoid synthases"/>
    <property type="match status" value="1"/>
</dbReference>
<dbReference type="Pfam" id="PF06330">
    <property type="entry name" value="TRI5"/>
    <property type="match status" value="1"/>
</dbReference>
<accession>A0ABR3ESC2</accession>
<name>A0ABR3ESC2_9AGAR</name>
<keyword evidence="3" id="KW-0175">Coiled coil</keyword>
<feature type="coiled-coil region" evidence="3">
    <location>
        <begin position="225"/>
        <end position="252"/>
    </location>
</feature>
<comment type="similarity">
    <text evidence="1">Belongs to the trichodiene synthase family.</text>
</comment>
<protein>
    <recommendedName>
        <fullName evidence="6">Terpenoid synthase</fullName>
    </recommendedName>
</protein>
<dbReference type="EMBL" id="JBAHYK010002139">
    <property type="protein sequence ID" value="KAL0565739.1"/>
    <property type="molecule type" value="Genomic_DNA"/>
</dbReference>
<evidence type="ECO:0000256" key="1">
    <source>
        <dbReference type="ARBA" id="ARBA00007946"/>
    </source>
</evidence>
<evidence type="ECO:0000256" key="2">
    <source>
        <dbReference type="ARBA" id="ARBA00023239"/>
    </source>
</evidence>
<evidence type="ECO:0000313" key="5">
    <source>
        <dbReference type="Proteomes" id="UP001465976"/>
    </source>
</evidence>
<proteinExistence type="inferred from homology"/>
<keyword evidence="5" id="KW-1185">Reference proteome</keyword>
<keyword evidence="2" id="KW-0456">Lyase</keyword>